<evidence type="ECO:0000256" key="2">
    <source>
        <dbReference type="SAM" id="SignalP"/>
    </source>
</evidence>
<comment type="caution">
    <text evidence="3">The sequence shown here is derived from an EMBL/GenBank/DDBJ whole genome shotgun (WGS) entry which is preliminary data.</text>
</comment>
<organism evidence="3 4">
    <name type="scientific">Solibacillus faecavium</name>
    <dbReference type="NCBI Taxonomy" id="2762221"/>
    <lineage>
        <taxon>Bacteria</taxon>
        <taxon>Bacillati</taxon>
        <taxon>Bacillota</taxon>
        <taxon>Bacilli</taxon>
        <taxon>Bacillales</taxon>
        <taxon>Caryophanaceae</taxon>
        <taxon>Solibacillus</taxon>
    </lineage>
</organism>
<dbReference type="Proteomes" id="UP000619101">
    <property type="component" value="Unassembled WGS sequence"/>
</dbReference>
<keyword evidence="2" id="KW-0732">Signal</keyword>
<accession>A0ABR8XZH1</accession>
<keyword evidence="4" id="KW-1185">Reference proteome</keyword>
<dbReference type="EMBL" id="JACSPZ010000004">
    <property type="protein sequence ID" value="MBD8037330.1"/>
    <property type="molecule type" value="Genomic_DNA"/>
</dbReference>
<evidence type="ECO:0000256" key="1">
    <source>
        <dbReference type="SAM" id="Phobius"/>
    </source>
</evidence>
<keyword evidence="1" id="KW-0812">Transmembrane</keyword>
<keyword evidence="1" id="KW-0472">Membrane</keyword>
<feature type="transmembrane region" description="Helical" evidence="1">
    <location>
        <begin position="115"/>
        <end position="134"/>
    </location>
</feature>
<reference evidence="3 4" key="1">
    <citation type="submission" date="2020-08" db="EMBL/GenBank/DDBJ databases">
        <title>A Genomic Blueprint of the Chicken Gut Microbiome.</title>
        <authorList>
            <person name="Gilroy R."/>
            <person name="Ravi A."/>
            <person name="Getino M."/>
            <person name="Pursley I."/>
            <person name="Horton D.L."/>
            <person name="Alikhan N.-F."/>
            <person name="Baker D."/>
            <person name="Gharbi K."/>
            <person name="Hall N."/>
            <person name="Watson M."/>
            <person name="Adriaenssens E.M."/>
            <person name="Foster-Nyarko E."/>
            <person name="Jarju S."/>
            <person name="Secka A."/>
            <person name="Antonio M."/>
            <person name="Oren A."/>
            <person name="Chaudhuri R."/>
            <person name="La Ragione R.M."/>
            <person name="Hildebrand F."/>
            <person name="Pallen M.J."/>
        </authorList>
    </citation>
    <scope>NUCLEOTIDE SEQUENCE [LARGE SCALE GENOMIC DNA]</scope>
    <source>
        <strain evidence="3 4">A46</strain>
    </source>
</reference>
<evidence type="ECO:0000313" key="4">
    <source>
        <dbReference type="Proteomes" id="UP000619101"/>
    </source>
</evidence>
<gene>
    <name evidence="3" type="ORF">H9635_11265</name>
</gene>
<protein>
    <submittedName>
        <fullName evidence="3">Uncharacterized protein</fullName>
    </submittedName>
</protein>
<dbReference type="RefSeq" id="WP_191700383.1">
    <property type="nucleotide sequence ID" value="NZ_JACSPZ010000004.1"/>
</dbReference>
<keyword evidence="1" id="KW-1133">Transmembrane helix</keyword>
<sequence>MTLTLRVLAIILFSSFLISASSEAATGEKGHALQYQYEIIEQNDKIFWNIQFEDQFLQIKESEKSAEALLQFRSLIEQATSNVLPLIFYSCFILFTIVLTVTFILTKPKRLKHPLYLSCVFISCLFLFKSYSYYEILQHTKANLRYYYLLLEMINSSH</sequence>
<feature type="transmembrane region" description="Helical" evidence="1">
    <location>
        <begin position="86"/>
        <end position="106"/>
    </location>
</feature>
<name>A0ABR8XZH1_9BACL</name>
<evidence type="ECO:0000313" key="3">
    <source>
        <dbReference type="EMBL" id="MBD8037330.1"/>
    </source>
</evidence>
<proteinExistence type="predicted"/>
<feature type="signal peptide" evidence="2">
    <location>
        <begin position="1"/>
        <end position="24"/>
    </location>
</feature>
<feature type="chain" id="PRO_5045479508" evidence="2">
    <location>
        <begin position="25"/>
        <end position="158"/>
    </location>
</feature>